<dbReference type="Proteomes" id="UP000315628">
    <property type="component" value="Unassembled WGS sequence"/>
</dbReference>
<accession>A0A560WE96</accession>
<keyword evidence="3" id="KW-1185">Reference proteome</keyword>
<dbReference type="EMBL" id="VIUW01000002">
    <property type="protein sequence ID" value="TWD15987.1"/>
    <property type="molecule type" value="Genomic_DNA"/>
</dbReference>
<proteinExistence type="predicted"/>
<organism evidence="2 3">
    <name type="scientific">Marihabitans asiaticum</name>
    <dbReference type="NCBI Taxonomy" id="415218"/>
    <lineage>
        <taxon>Bacteria</taxon>
        <taxon>Bacillati</taxon>
        <taxon>Actinomycetota</taxon>
        <taxon>Actinomycetes</taxon>
        <taxon>Micrococcales</taxon>
        <taxon>Intrasporangiaceae</taxon>
        <taxon>Marihabitans</taxon>
    </lineage>
</organism>
<keyword evidence="1" id="KW-1133">Transmembrane helix</keyword>
<reference evidence="2 3" key="1">
    <citation type="submission" date="2019-06" db="EMBL/GenBank/DDBJ databases">
        <title>Sequencing the genomes of 1000 actinobacteria strains.</title>
        <authorList>
            <person name="Klenk H.-P."/>
        </authorList>
    </citation>
    <scope>NUCLEOTIDE SEQUENCE [LARGE SCALE GENOMIC DNA]</scope>
    <source>
        <strain evidence="2 3">DSM 18935</strain>
    </source>
</reference>
<evidence type="ECO:0000313" key="2">
    <source>
        <dbReference type="EMBL" id="TWD15987.1"/>
    </source>
</evidence>
<dbReference type="OrthoDB" id="6293727at2"/>
<evidence type="ECO:0000256" key="1">
    <source>
        <dbReference type="SAM" id="Phobius"/>
    </source>
</evidence>
<protein>
    <submittedName>
        <fullName evidence="2">Uncharacterized protein DUF4235</fullName>
    </submittedName>
</protein>
<dbReference type="Pfam" id="PF14019">
    <property type="entry name" value="DUF4235"/>
    <property type="match status" value="1"/>
</dbReference>
<dbReference type="AlphaFoldDB" id="A0A560WE96"/>
<sequence>MGNAVWKVMGTGGAILAGMIANKVVDAVWDKAGGDSSIDPTDPDSPIIEALIYAAAIGLAMGIARTMATRKAAQVYARSAGQLPDEMRRERLND</sequence>
<evidence type="ECO:0000313" key="3">
    <source>
        <dbReference type="Proteomes" id="UP000315628"/>
    </source>
</evidence>
<keyword evidence="1" id="KW-0812">Transmembrane</keyword>
<feature type="transmembrane region" description="Helical" evidence="1">
    <location>
        <begin position="50"/>
        <end position="68"/>
    </location>
</feature>
<comment type="caution">
    <text evidence="2">The sequence shown here is derived from an EMBL/GenBank/DDBJ whole genome shotgun (WGS) entry which is preliminary data.</text>
</comment>
<dbReference type="RefSeq" id="WP_144856978.1">
    <property type="nucleotide sequence ID" value="NZ_BAAAYT010000001.1"/>
</dbReference>
<keyword evidence="1" id="KW-0472">Membrane</keyword>
<name>A0A560WE96_9MICO</name>
<dbReference type="InterPro" id="IPR025329">
    <property type="entry name" value="DUF4235"/>
</dbReference>
<gene>
    <name evidence="2" type="ORF">FB557_1528</name>
</gene>